<evidence type="ECO:0000313" key="3">
    <source>
        <dbReference type="Proteomes" id="UP000233750"/>
    </source>
</evidence>
<dbReference type="EMBL" id="JACJHR010000021">
    <property type="protein sequence ID" value="MBB2500787.1"/>
    <property type="molecule type" value="Genomic_DNA"/>
</dbReference>
<proteinExistence type="predicted"/>
<dbReference type="OrthoDB" id="163101at2"/>
<dbReference type="Pfam" id="PF13646">
    <property type="entry name" value="HEAT_2"/>
    <property type="match status" value="1"/>
</dbReference>
<reference evidence="1 4" key="2">
    <citation type="submission" date="2020-08" db="EMBL/GenBank/DDBJ databases">
        <title>Amycolatopsis echigonensis JCM 21831.</title>
        <authorList>
            <person name="Tedsree N."/>
            <person name="Kuncharoen N."/>
            <person name="Likhitwitayawuid K."/>
            <person name="Tanasupawat S."/>
        </authorList>
    </citation>
    <scope>NUCLEOTIDE SEQUENCE [LARGE SCALE GENOMIC DNA]</scope>
    <source>
        <strain evidence="1 4">JCM 21831</strain>
    </source>
</reference>
<dbReference type="SUPFAM" id="SSF48371">
    <property type="entry name" value="ARM repeat"/>
    <property type="match status" value="1"/>
</dbReference>
<dbReference type="RefSeq" id="WP_101438011.1">
    <property type="nucleotide sequence ID" value="NZ_JACJHR010000021.1"/>
</dbReference>
<gene>
    <name evidence="2" type="ORF">ATK30_5602</name>
    <name evidence="1" type="ORF">H5411_16830</name>
</gene>
<name>A0A2N3WLF9_9PSEU</name>
<reference evidence="2 3" key="1">
    <citation type="submission" date="2017-12" db="EMBL/GenBank/DDBJ databases">
        <title>Sequencing the genomes of 1000 Actinobacteria strains.</title>
        <authorList>
            <person name="Klenk H.-P."/>
        </authorList>
    </citation>
    <scope>NUCLEOTIDE SEQUENCE [LARGE SCALE GENOMIC DNA]</scope>
    <source>
        <strain evidence="2 3">DSM 45165</strain>
    </source>
</reference>
<organism evidence="2 3">
    <name type="scientific">Amycolatopsis echigonensis</name>
    <dbReference type="NCBI Taxonomy" id="2576905"/>
    <lineage>
        <taxon>Bacteria</taxon>
        <taxon>Bacillati</taxon>
        <taxon>Actinomycetota</taxon>
        <taxon>Actinomycetes</taxon>
        <taxon>Pseudonocardiales</taxon>
        <taxon>Pseudonocardiaceae</taxon>
        <taxon>Amycolatopsis</taxon>
    </lineage>
</organism>
<protein>
    <submittedName>
        <fullName evidence="1">HEAT repeat domain-containing protein</fullName>
    </submittedName>
    <submittedName>
        <fullName evidence="2">HEAT repeat protein</fullName>
    </submittedName>
</protein>
<dbReference type="Proteomes" id="UP000233750">
    <property type="component" value="Unassembled WGS sequence"/>
</dbReference>
<accession>A0A8E1VZ13</accession>
<dbReference type="AlphaFoldDB" id="A0A2N3WLF9"/>
<dbReference type="Gene3D" id="1.25.10.10">
    <property type="entry name" value="Leucine-rich Repeat Variant"/>
    <property type="match status" value="1"/>
</dbReference>
<sequence>MLGASPAKEPLCAVVAADLDYVDRLLWTLRHPLPERRIIAAEILGARKEHRALGPLRTLLAEGPDPYLATAVLQALVRIGGVGAHRDLLDSYASCGPAPARRAALSLLGRPLPG</sequence>
<keyword evidence="3" id="KW-1185">Reference proteome</keyword>
<evidence type="ECO:0000313" key="2">
    <source>
        <dbReference type="EMBL" id="PKV94721.1"/>
    </source>
</evidence>
<dbReference type="Proteomes" id="UP000550260">
    <property type="component" value="Unassembled WGS sequence"/>
</dbReference>
<dbReference type="InterPro" id="IPR011989">
    <property type="entry name" value="ARM-like"/>
</dbReference>
<accession>A0A2N3WLF9</accession>
<evidence type="ECO:0000313" key="1">
    <source>
        <dbReference type="EMBL" id="MBB2500787.1"/>
    </source>
</evidence>
<comment type="caution">
    <text evidence="2">The sequence shown here is derived from an EMBL/GenBank/DDBJ whole genome shotgun (WGS) entry which is preliminary data.</text>
</comment>
<dbReference type="InterPro" id="IPR016024">
    <property type="entry name" value="ARM-type_fold"/>
</dbReference>
<dbReference type="EMBL" id="PJMY01000003">
    <property type="protein sequence ID" value="PKV94721.1"/>
    <property type="molecule type" value="Genomic_DNA"/>
</dbReference>
<evidence type="ECO:0000313" key="4">
    <source>
        <dbReference type="Proteomes" id="UP000550260"/>
    </source>
</evidence>